<reference evidence="10" key="1">
    <citation type="journal article" date="2020" name="Fungal Divers.">
        <title>Resolving the Mortierellaceae phylogeny through synthesis of multi-gene phylogenetics and phylogenomics.</title>
        <authorList>
            <person name="Vandepol N."/>
            <person name="Liber J."/>
            <person name="Desiro A."/>
            <person name="Na H."/>
            <person name="Kennedy M."/>
            <person name="Barry K."/>
            <person name="Grigoriev I.V."/>
            <person name="Miller A.N."/>
            <person name="O'Donnell K."/>
            <person name="Stajich J.E."/>
            <person name="Bonito G."/>
        </authorList>
    </citation>
    <scope>NUCLEOTIDE SEQUENCE</scope>
    <source>
        <strain evidence="10">KOD1015</strain>
    </source>
</reference>
<evidence type="ECO:0000256" key="8">
    <source>
        <dbReference type="SAM" id="MobiDB-lite"/>
    </source>
</evidence>
<dbReference type="GO" id="GO:0045944">
    <property type="term" value="P:positive regulation of transcription by RNA polymerase II"/>
    <property type="evidence" value="ECO:0007669"/>
    <property type="project" value="TreeGrafter"/>
</dbReference>
<dbReference type="InterPro" id="IPR036395">
    <property type="entry name" value="Cu_fist_DNA-bd_dom_sf"/>
</dbReference>
<keyword evidence="6" id="KW-0804">Transcription</keyword>
<dbReference type="SMART" id="SM00412">
    <property type="entry name" value="Cu_FIST"/>
    <property type="match status" value="1"/>
</dbReference>
<proteinExistence type="predicted"/>
<gene>
    <name evidence="10" type="ORF">BGW38_010113</name>
</gene>
<name>A0A9P6G202_9FUNG</name>
<dbReference type="GO" id="GO:0006879">
    <property type="term" value="P:intracellular iron ion homeostasis"/>
    <property type="evidence" value="ECO:0007669"/>
    <property type="project" value="TreeGrafter"/>
</dbReference>
<dbReference type="Proteomes" id="UP000780801">
    <property type="component" value="Unassembled WGS sequence"/>
</dbReference>
<accession>A0A9P6G202</accession>
<evidence type="ECO:0000313" key="11">
    <source>
        <dbReference type="Proteomes" id="UP000780801"/>
    </source>
</evidence>
<dbReference type="GO" id="GO:0005507">
    <property type="term" value="F:copper ion binding"/>
    <property type="evidence" value="ECO:0007669"/>
    <property type="project" value="InterPro"/>
</dbReference>
<dbReference type="PROSITE" id="PS50073">
    <property type="entry name" value="COPPER_FIST_2"/>
    <property type="match status" value="1"/>
</dbReference>
<keyword evidence="3" id="KW-0862">Zinc</keyword>
<comment type="caution">
    <text evidence="10">The sequence shown here is derived from an EMBL/GenBank/DDBJ whole genome shotgun (WGS) entry which is preliminary data.</text>
</comment>
<evidence type="ECO:0000256" key="2">
    <source>
        <dbReference type="ARBA" id="ARBA00022723"/>
    </source>
</evidence>
<evidence type="ECO:0000256" key="5">
    <source>
        <dbReference type="ARBA" id="ARBA00023015"/>
    </source>
</evidence>
<dbReference type="PANTHER" id="PTHR28088:SF5">
    <property type="entry name" value="TRANSCRIPTIONAL ACTIVATOR HAA1-RELATED"/>
    <property type="match status" value="1"/>
</dbReference>
<evidence type="ECO:0000256" key="3">
    <source>
        <dbReference type="ARBA" id="ARBA00022833"/>
    </source>
</evidence>
<dbReference type="GO" id="GO:0005634">
    <property type="term" value="C:nucleus"/>
    <property type="evidence" value="ECO:0007669"/>
    <property type="project" value="UniProtKB-SubCell"/>
</dbReference>
<evidence type="ECO:0000259" key="9">
    <source>
        <dbReference type="PROSITE" id="PS50073"/>
    </source>
</evidence>
<dbReference type="GO" id="GO:0000981">
    <property type="term" value="F:DNA-binding transcription factor activity, RNA polymerase II-specific"/>
    <property type="evidence" value="ECO:0007669"/>
    <property type="project" value="TreeGrafter"/>
</dbReference>
<dbReference type="InterPro" id="IPR001083">
    <property type="entry name" value="Cu_fist_DNA-bd_dom"/>
</dbReference>
<evidence type="ECO:0000256" key="1">
    <source>
        <dbReference type="ARBA" id="ARBA00004123"/>
    </source>
</evidence>
<evidence type="ECO:0000313" key="10">
    <source>
        <dbReference type="EMBL" id="KAF9586053.1"/>
    </source>
</evidence>
<dbReference type="InterPro" id="IPR051763">
    <property type="entry name" value="Copper_Homeo_Regul"/>
</dbReference>
<organism evidence="10 11">
    <name type="scientific">Lunasporangiospora selenospora</name>
    <dbReference type="NCBI Taxonomy" id="979761"/>
    <lineage>
        <taxon>Eukaryota</taxon>
        <taxon>Fungi</taxon>
        <taxon>Fungi incertae sedis</taxon>
        <taxon>Mucoromycota</taxon>
        <taxon>Mortierellomycotina</taxon>
        <taxon>Mortierellomycetes</taxon>
        <taxon>Mortierellales</taxon>
        <taxon>Mortierellaceae</taxon>
        <taxon>Lunasporangiospora</taxon>
    </lineage>
</organism>
<keyword evidence="4" id="KW-0186">Copper</keyword>
<keyword evidence="11" id="KW-1185">Reference proteome</keyword>
<feature type="region of interest" description="Disordered" evidence="8">
    <location>
        <begin position="352"/>
        <end position="393"/>
    </location>
</feature>
<dbReference type="Gene3D" id="3.90.430.10">
    <property type="entry name" value="Copper fist DNA-binding domain"/>
    <property type="match status" value="1"/>
</dbReference>
<dbReference type="SUPFAM" id="SSF57879">
    <property type="entry name" value="Zinc domain conserved in yeast copper-regulated transcription factors"/>
    <property type="match status" value="1"/>
</dbReference>
<protein>
    <recommendedName>
        <fullName evidence="9">Copper-fist domain-containing protein</fullName>
    </recommendedName>
</protein>
<dbReference type="EMBL" id="JAABOA010000079">
    <property type="protein sequence ID" value="KAF9586053.1"/>
    <property type="molecule type" value="Genomic_DNA"/>
</dbReference>
<dbReference type="OrthoDB" id="5600085at2759"/>
<feature type="compositionally biased region" description="Low complexity" evidence="8">
    <location>
        <begin position="352"/>
        <end position="388"/>
    </location>
</feature>
<dbReference type="Pfam" id="PF00649">
    <property type="entry name" value="Copper-fist"/>
    <property type="match status" value="1"/>
</dbReference>
<dbReference type="GO" id="GO:0006878">
    <property type="term" value="P:intracellular copper ion homeostasis"/>
    <property type="evidence" value="ECO:0007669"/>
    <property type="project" value="TreeGrafter"/>
</dbReference>
<evidence type="ECO:0000256" key="4">
    <source>
        <dbReference type="ARBA" id="ARBA00023008"/>
    </source>
</evidence>
<sequence>MVFVNGQKFACATCIKGHRSTTCNHGERPLHEIKKKGRPATQCQHCKELRKAKQVHVKCICGREDATSAMVNGVQRTKSLSHDGRPFDIGDAMSAEGTGSTDISSPAAGYSCGCLEGKVCTCCRDRGGHIVVKPGKSTSPSTVFKTFQVKHQRSATSLDLGKPGLLILPRDSSSPKAIALYAQSAQPAQSPDGSISSSSSVGVGSPFIGMTQGEASTYAQLMPSLPVTGGLTYGPGSSTSNPQLQMQSHLCFDYASSSDYDSDQYSTPSTYSYYPQTLPDYAMSNASDELVDADTLRIVSLSSHSSSIHPTASADDVGSLYTALSNFSTDSPSLPPQLTTAFPTANGSCSASQQQFPTSTPSTSKSCCRPSNATDSPTPTAPPQSTSAGRSDAGQEGADMSGCGCAVSASMCCCGEMCACPGCLAYPNNHASYVSGFASQSPVVNVVAPESSAANTQLNRNAQGGSCCGSKMAKAAMDGHSNASGGASGHQAINLSKALSLIGQYGMEYDARQAVMGFPGAEVEAARMQHPTLLSETGVLICGCGCGRPTVDCADCFQDMCKFVGESQARVLKDELELEMALNRDGHYLADIGLSMDLGMDTSMGAGMSADDMGMDLSLTNAQTGLVNQSVLPEGFGNGHSQVEQLSLNLQQTTMRQDHQQQAHQLSTFQSHLRNQQVQQHVQGQGSAQGSSQSLNGASEGQIQGILEEQRRLRLQMMEQEQMQLSQLHQAMPTLSQLQLDFLDDEDWSFVDEIKTDPPMPIVQK</sequence>
<keyword evidence="5" id="KW-0805">Transcription regulation</keyword>
<dbReference type="AlphaFoldDB" id="A0A9P6G202"/>
<keyword evidence="2" id="KW-0479">Metal-binding</keyword>
<dbReference type="GO" id="GO:0000978">
    <property type="term" value="F:RNA polymerase II cis-regulatory region sequence-specific DNA binding"/>
    <property type="evidence" value="ECO:0007669"/>
    <property type="project" value="TreeGrafter"/>
</dbReference>
<evidence type="ECO:0000256" key="6">
    <source>
        <dbReference type="ARBA" id="ARBA00023163"/>
    </source>
</evidence>
<dbReference type="SMART" id="SM01090">
    <property type="entry name" value="Copper-fist"/>
    <property type="match status" value="1"/>
</dbReference>
<evidence type="ECO:0000256" key="7">
    <source>
        <dbReference type="ARBA" id="ARBA00023242"/>
    </source>
</evidence>
<feature type="domain" description="Copper-fist" evidence="9">
    <location>
        <begin position="1"/>
        <end position="40"/>
    </location>
</feature>
<dbReference type="PRINTS" id="PR00617">
    <property type="entry name" value="COPPERFIST"/>
</dbReference>
<dbReference type="PANTHER" id="PTHR28088">
    <property type="entry name" value="TRANSCRIPTIONAL ACTIVATOR HAA1-RELATED"/>
    <property type="match status" value="1"/>
</dbReference>
<keyword evidence="7" id="KW-0539">Nucleus</keyword>
<comment type="subcellular location">
    <subcellularLocation>
        <location evidence="1">Nucleus</location>
    </subcellularLocation>
</comment>
<dbReference type="FunFam" id="3.90.430.10:FF:000001">
    <property type="entry name" value="Copper fist DNA-binding protein"/>
    <property type="match status" value="1"/>
</dbReference>